<dbReference type="OrthoDB" id="6507085at2"/>
<proteinExistence type="predicted"/>
<gene>
    <name evidence="1" type="ORF">EAH77_00250</name>
</gene>
<name>A0A502GTY9_9GAMM</name>
<reference evidence="1 2" key="1">
    <citation type="journal article" date="2019" name="Environ. Microbiol.">
        <title>Species interactions and distinct microbial communities in high Arctic permafrost affected cryosols are associated with the CH4 and CO2 gas fluxes.</title>
        <authorList>
            <person name="Altshuler I."/>
            <person name="Hamel J."/>
            <person name="Turney S."/>
            <person name="Magnuson E."/>
            <person name="Levesque R."/>
            <person name="Greer C."/>
            <person name="Whyte L.G."/>
        </authorList>
    </citation>
    <scope>NUCLEOTIDE SEQUENCE [LARGE SCALE GENOMIC DNA]</scope>
    <source>
        <strain evidence="1 2">E4</strain>
    </source>
</reference>
<dbReference type="Proteomes" id="UP000317663">
    <property type="component" value="Unassembled WGS sequence"/>
</dbReference>
<dbReference type="AlphaFoldDB" id="A0A502GTY9"/>
<sequence>MGKSSFGRGYKNTLFNHTARCCRINANEGQNVDSLIFTSTPSSALSPSRFFSLTPQHLRSLTDPTLKLKSTGYLAGIKTGLNTAWVSGLSLMAMPPREQTKCLKKINERLLFNLFVLFSSSRYSLASLGLKGDQNLIC</sequence>
<keyword evidence="2" id="KW-1185">Reference proteome</keyword>
<organism evidence="1 2">
    <name type="scientific">Ewingella americana</name>
    <dbReference type="NCBI Taxonomy" id="41202"/>
    <lineage>
        <taxon>Bacteria</taxon>
        <taxon>Pseudomonadati</taxon>
        <taxon>Pseudomonadota</taxon>
        <taxon>Gammaproteobacteria</taxon>
        <taxon>Enterobacterales</taxon>
        <taxon>Yersiniaceae</taxon>
        <taxon>Ewingella</taxon>
    </lineage>
</organism>
<protein>
    <submittedName>
        <fullName evidence="1">Uncharacterized protein</fullName>
    </submittedName>
</protein>
<dbReference type="EMBL" id="RCZD01000001">
    <property type="protein sequence ID" value="TPG64720.1"/>
    <property type="molecule type" value="Genomic_DNA"/>
</dbReference>
<accession>A0A502GTY9</accession>
<evidence type="ECO:0000313" key="2">
    <source>
        <dbReference type="Proteomes" id="UP000317663"/>
    </source>
</evidence>
<evidence type="ECO:0000313" key="1">
    <source>
        <dbReference type="EMBL" id="TPG64720.1"/>
    </source>
</evidence>
<comment type="caution">
    <text evidence="1">The sequence shown here is derived from an EMBL/GenBank/DDBJ whole genome shotgun (WGS) entry which is preliminary data.</text>
</comment>